<protein>
    <submittedName>
        <fullName evidence="2">Uncharacterized protein</fullName>
    </submittedName>
</protein>
<dbReference type="InParanoid" id="B3SA85"/>
<dbReference type="Proteomes" id="UP000009022">
    <property type="component" value="Unassembled WGS sequence"/>
</dbReference>
<name>B3SA85_TRIAD</name>
<gene>
    <name evidence="2" type="ORF">TRIADDRAFT_61173</name>
</gene>
<reference evidence="2 3" key="1">
    <citation type="journal article" date="2008" name="Nature">
        <title>The Trichoplax genome and the nature of placozoans.</title>
        <authorList>
            <person name="Srivastava M."/>
            <person name="Begovic E."/>
            <person name="Chapman J."/>
            <person name="Putnam N.H."/>
            <person name="Hellsten U."/>
            <person name="Kawashima T."/>
            <person name="Kuo A."/>
            <person name="Mitros T."/>
            <person name="Salamov A."/>
            <person name="Carpenter M.L."/>
            <person name="Signorovitch A.Y."/>
            <person name="Moreno M.A."/>
            <person name="Kamm K."/>
            <person name="Grimwood J."/>
            <person name="Schmutz J."/>
            <person name="Shapiro H."/>
            <person name="Grigoriev I.V."/>
            <person name="Buss L.W."/>
            <person name="Schierwater B."/>
            <person name="Dellaporta S.L."/>
            <person name="Rokhsar D.S."/>
        </authorList>
    </citation>
    <scope>NUCLEOTIDE SEQUENCE [LARGE SCALE GENOMIC DNA]</scope>
    <source>
        <strain evidence="2 3">Grell-BS-1999</strain>
    </source>
</reference>
<dbReference type="HOGENOM" id="CLU_1818283_0_0_1"/>
<dbReference type="AlphaFoldDB" id="B3SA85"/>
<evidence type="ECO:0000313" key="2">
    <source>
        <dbReference type="EMBL" id="EDV20394.1"/>
    </source>
</evidence>
<dbReference type="KEGG" id="tad:TRIADDRAFT_61173"/>
<accession>B3SA85</accession>
<proteinExistence type="predicted"/>
<evidence type="ECO:0000313" key="3">
    <source>
        <dbReference type="Proteomes" id="UP000009022"/>
    </source>
</evidence>
<keyword evidence="3" id="KW-1185">Reference proteome</keyword>
<feature type="transmembrane region" description="Helical" evidence="1">
    <location>
        <begin position="20"/>
        <end position="42"/>
    </location>
</feature>
<keyword evidence="1" id="KW-0812">Transmembrane</keyword>
<dbReference type="RefSeq" id="XP_002117088.1">
    <property type="nucleotide sequence ID" value="XM_002117052.1"/>
</dbReference>
<sequence>MASDFISWFSPCYIDNAVGVGVGIALAVVAVILLLSVAYYLYFRRKSADEQDLSTATTPSRISKRINNLGRRMRSTLRGRTSSSLLTSMELGTRSEAEQSVVDVEDKAGLSYENPLYKTTVKEEPETAFTLQDTQDPTAIYE</sequence>
<keyword evidence="1" id="KW-0472">Membrane</keyword>
<organism evidence="2 3">
    <name type="scientific">Trichoplax adhaerens</name>
    <name type="common">Trichoplax reptans</name>
    <dbReference type="NCBI Taxonomy" id="10228"/>
    <lineage>
        <taxon>Eukaryota</taxon>
        <taxon>Metazoa</taxon>
        <taxon>Placozoa</taxon>
        <taxon>Uniplacotomia</taxon>
        <taxon>Trichoplacea</taxon>
        <taxon>Trichoplacidae</taxon>
        <taxon>Trichoplax</taxon>
    </lineage>
</organism>
<dbReference type="GeneID" id="6758301"/>
<evidence type="ECO:0000256" key="1">
    <source>
        <dbReference type="SAM" id="Phobius"/>
    </source>
</evidence>
<keyword evidence="1" id="KW-1133">Transmembrane helix</keyword>
<dbReference type="CTD" id="6758301"/>
<dbReference type="EMBL" id="DS985260">
    <property type="protein sequence ID" value="EDV20394.1"/>
    <property type="molecule type" value="Genomic_DNA"/>
</dbReference>